<dbReference type="Gene3D" id="3.40.50.300">
    <property type="entry name" value="P-loop containing nucleotide triphosphate hydrolases"/>
    <property type="match status" value="2"/>
</dbReference>
<dbReference type="GO" id="GO:0005524">
    <property type="term" value="F:ATP binding"/>
    <property type="evidence" value="ECO:0007669"/>
    <property type="project" value="UniProtKB-KW"/>
</dbReference>
<protein>
    <submittedName>
        <fullName evidence="13">ATP-dependent RNA helicase DEAH12, chloroplastic</fullName>
    </submittedName>
</protein>
<dbReference type="InterPro" id="IPR007502">
    <property type="entry name" value="Helicase-assoc_dom"/>
</dbReference>
<keyword evidence="8 13" id="KW-0347">Helicase</keyword>
<dbReference type="PROSITE" id="PS51873">
    <property type="entry name" value="TRIAD"/>
    <property type="match status" value="1"/>
</dbReference>
<feature type="domain" description="RING-type" evidence="12">
    <location>
        <begin position="1562"/>
        <end position="1767"/>
    </location>
</feature>
<dbReference type="GO" id="GO:0016740">
    <property type="term" value="F:transferase activity"/>
    <property type="evidence" value="ECO:0007669"/>
    <property type="project" value="UniProtKB-KW"/>
</dbReference>
<dbReference type="InterPro" id="IPR002867">
    <property type="entry name" value="IBR_dom"/>
</dbReference>
<organism evidence="13 14">
    <name type="scientific">Araneus ventricosus</name>
    <name type="common">Orbweaver spider</name>
    <name type="synonym">Epeira ventricosa</name>
    <dbReference type="NCBI Taxonomy" id="182803"/>
    <lineage>
        <taxon>Eukaryota</taxon>
        <taxon>Metazoa</taxon>
        <taxon>Ecdysozoa</taxon>
        <taxon>Arthropoda</taxon>
        <taxon>Chelicerata</taxon>
        <taxon>Arachnida</taxon>
        <taxon>Araneae</taxon>
        <taxon>Araneomorphae</taxon>
        <taxon>Entelegynae</taxon>
        <taxon>Araneoidea</taxon>
        <taxon>Araneidae</taxon>
        <taxon>Araneus</taxon>
    </lineage>
</organism>
<dbReference type="InterPro" id="IPR017907">
    <property type="entry name" value="Znf_RING_CS"/>
</dbReference>
<keyword evidence="3" id="KW-0677">Repeat</keyword>
<dbReference type="Pfam" id="PF22191">
    <property type="entry name" value="IBR_1"/>
    <property type="match status" value="1"/>
</dbReference>
<dbReference type="GO" id="GO:0016787">
    <property type="term" value="F:hydrolase activity"/>
    <property type="evidence" value="ECO:0007669"/>
    <property type="project" value="UniProtKB-KW"/>
</dbReference>
<keyword evidence="9" id="KW-0862">Zinc</keyword>
<dbReference type="InterPro" id="IPR056245">
    <property type="entry name" value="KH_DEAH11/12"/>
</dbReference>
<sequence length="1772" mass="203429">MGPTKISRASSPSQQKDKNAIMLKKEIIEKYKSGFKVAEIGRICREVMNGSKNNFWKRKNRNRNSEDHYHSTYAGEGHSQSSNRLNFQRMADPSERENQGFRYEQEENIHIRSFCEGRESETDMEHFRSLHDQRTYANRYNQQRGRMNQRRNSRGYSRGRRNNFNRTQSKSSDTESVSSCDSHSQFPQPKINFSFSSKNPTYSHSVSEPSELFSDNSNTQKDLADLAHPSTTESASEDVQSMPCFRNTELNDFDNCSANSQCELNNDTPNPSAKSSRHMLNQYKNYLKRLNPAQVIMDCRQQVEDDAKESIMMCLTKITEISSQNHDSVLQLHLENLLQQQKEFEDYIAKVKSQLSLLFASNIQDLLENCDKIEKNVKKECNIFKRSLPAYAYKGAILKRINENQVTIISFDSSYFLNILLPIFVKSEFPDHYLVCSEPFQVLAENLKKNVFQLANDNIQADEIDEIKFNNDMNFVTVDEMLNLFTDDYTFKEKKIFAILNLSLKRSLNQDIVLSYLKDILLENKDSRIVLMTTFVDSVHKYEKYFSDKVKVTTFKMPSLILPVKTVWKNLALQPTDEYVKEVARTVLAIHTLNDDGDVMAFLPTSADTKSASAHINEKLSDLQFDDLKCEILNENSPQKPCLELFNKRPSNKRTVFLVTDCAEMLVVPSVRYIVDCGLRKEYMFDGDKKIDVLSTTLISRSKSKLRQSLAGSFNSGICYRLYSKEDYLEMPHSEYPEILTINPFNSMIRIFQYRPDTATTVKFVESLPESTKESALELLKKYNAIKDNALTDLGKNIVKLPFPAKYSKLILLGIHWGLAYEAVILVAFFSVKGRVFQFSNDIDRQREIDAVKLNLVQHDSDTLSYLYIYKMWLDSNRNEAWCEKNYINYNTLKSIHMKVNEICLIVGESLKENINQEFVNTSKSSTTSLLEMLFDCFLENLCVFTGHYRSGYRVLSSHCIAFLHPSSIICQMENLPQFIIFDHMICTNREFLISITSIPPDFITKAMVDQQIDFDYSDMFEKSLVQRVIEPVGERLIKQVLLGKKGKKLKAIEALVKSLLSTDSLVIEPVAEKGRVLVYALENQVDEALKLVDEVLKRQFQDLVNLEQVHTLEMKRGQITIPIEVKWLRGAQVASVKIGKSSQRVNDNASEYNDEENTPDQQPCVIQQSINVTWVRRSCNGKGFVTFRGEDFMKARKFTMRNFFMLDSSIFVQVSRNEKNQLYITGIPAEAKSSDLEAIFSNLLPDVMPVKVELKYTAPFETSEDELQEIKNNIEEICCNYTKLSTFEVVVPLPKPAATVMKAFINVNDKEDIEFAVESLSKCTISNAKLVCKPVYRSIIKCGLKMCEALKPRFQQTLTELQNKLKEKFAHDELFEFVVNQASDDLAVIKMLSNKQEILLMLQRVINQLLEGEVLSRSFSYKLSKIFCHGGQLWLRSLEKTSKVHIIEDYNCKTLRLYGSKEDCLKCKKRILQFLEDSSNEAVTVIPLSGQRKLLKEIIKKYGANLEKFIESCKLQTAVLDIKSCSISLHGSQDSIERAEDCLKELAAGLYSSDSSEVISSVEKCPLCLCPAFNLTFRLELCGHLYCSECIEGLVDQAEFPLRCCAEDCCHDIVLDDICKALGDDPAKIKILLEKSMKHYIERCSDDIVYCPAPDCSMFFFKNEITGDKHNCPLCQNDICVKCNVVYHQGFTCDMYQGSKNDPDYSFKVWQKNTAECKRCPKCHTAIEKNGGCDHMTCHSCKSHFCWVCVREFPDARAVYAHLPYCDQYPR</sequence>
<dbReference type="GO" id="GO:0004386">
    <property type="term" value="F:helicase activity"/>
    <property type="evidence" value="ECO:0007669"/>
    <property type="project" value="UniProtKB-KW"/>
</dbReference>
<evidence type="ECO:0000259" key="12">
    <source>
        <dbReference type="PROSITE" id="PS51873"/>
    </source>
</evidence>
<evidence type="ECO:0000256" key="8">
    <source>
        <dbReference type="ARBA" id="ARBA00022806"/>
    </source>
</evidence>
<evidence type="ECO:0000256" key="10">
    <source>
        <dbReference type="ARBA" id="ARBA00022840"/>
    </source>
</evidence>
<feature type="region of interest" description="Disordered" evidence="11">
    <location>
        <begin position="57"/>
        <end position="83"/>
    </location>
</feature>
<dbReference type="InterPro" id="IPR027417">
    <property type="entry name" value="P-loop_NTPase"/>
</dbReference>
<keyword evidence="10" id="KW-0067">ATP-binding</keyword>
<evidence type="ECO:0000256" key="3">
    <source>
        <dbReference type="ARBA" id="ARBA00022737"/>
    </source>
</evidence>
<keyword evidence="2" id="KW-0479">Metal-binding</keyword>
<dbReference type="Pfam" id="PF24471">
    <property type="entry name" value="KH_DEAH11"/>
    <property type="match status" value="1"/>
</dbReference>
<feature type="compositionally biased region" description="Basic and acidic residues" evidence="11">
    <location>
        <begin position="124"/>
        <end position="134"/>
    </location>
</feature>
<name>A0A4Y2EJY3_ARAVE</name>
<keyword evidence="6" id="KW-0833">Ubl conjugation pathway</keyword>
<keyword evidence="7" id="KW-0378">Hydrolase</keyword>
<evidence type="ECO:0000256" key="2">
    <source>
        <dbReference type="ARBA" id="ARBA00022723"/>
    </source>
</evidence>
<dbReference type="OrthoDB" id="6434061at2759"/>
<evidence type="ECO:0000313" key="14">
    <source>
        <dbReference type="Proteomes" id="UP000499080"/>
    </source>
</evidence>
<evidence type="ECO:0000256" key="11">
    <source>
        <dbReference type="SAM" id="MobiDB-lite"/>
    </source>
</evidence>
<dbReference type="GO" id="GO:0003723">
    <property type="term" value="F:RNA binding"/>
    <property type="evidence" value="ECO:0007669"/>
    <property type="project" value="TreeGrafter"/>
</dbReference>
<dbReference type="PANTHER" id="PTHR18934">
    <property type="entry name" value="ATP-DEPENDENT RNA HELICASE"/>
    <property type="match status" value="1"/>
</dbReference>
<dbReference type="EMBL" id="BGPR01000638">
    <property type="protein sequence ID" value="GBM29490.1"/>
    <property type="molecule type" value="Genomic_DNA"/>
</dbReference>
<dbReference type="SMART" id="SM00647">
    <property type="entry name" value="IBR"/>
    <property type="match status" value="2"/>
</dbReference>
<feature type="region of interest" description="Disordered" evidence="11">
    <location>
        <begin position="124"/>
        <end position="217"/>
    </location>
</feature>
<dbReference type="SUPFAM" id="SSF57850">
    <property type="entry name" value="RING/U-box"/>
    <property type="match status" value="2"/>
</dbReference>
<gene>
    <name evidence="13" type="primary">At5g10370_1</name>
    <name evidence="13" type="ORF">AVEN_212227_1</name>
</gene>
<keyword evidence="1" id="KW-0808">Transferase</keyword>
<evidence type="ECO:0000256" key="4">
    <source>
        <dbReference type="ARBA" id="ARBA00022741"/>
    </source>
</evidence>
<dbReference type="CDD" id="cd20335">
    <property type="entry name" value="BRcat_RBR"/>
    <property type="match status" value="1"/>
</dbReference>
<evidence type="ECO:0000256" key="6">
    <source>
        <dbReference type="ARBA" id="ARBA00022786"/>
    </source>
</evidence>
<dbReference type="SUPFAM" id="SSF52540">
    <property type="entry name" value="P-loop containing nucleoside triphosphate hydrolases"/>
    <property type="match status" value="1"/>
</dbReference>
<dbReference type="Proteomes" id="UP000499080">
    <property type="component" value="Unassembled WGS sequence"/>
</dbReference>
<evidence type="ECO:0000256" key="9">
    <source>
        <dbReference type="ARBA" id="ARBA00022833"/>
    </source>
</evidence>
<evidence type="ECO:0000256" key="7">
    <source>
        <dbReference type="ARBA" id="ARBA00022801"/>
    </source>
</evidence>
<proteinExistence type="predicted"/>
<dbReference type="Gene3D" id="1.20.120.1750">
    <property type="match status" value="1"/>
</dbReference>
<dbReference type="InterPro" id="IPR044066">
    <property type="entry name" value="TRIAD_supradom"/>
</dbReference>
<keyword evidence="14" id="KW-1185">Reference proteome</keyword>
<dbReference type="GO" id="GO:0008270">
    <property type="term" value="F:zinc ion binding"/>
    <property type="evidence" value="ECO:0007669"/>
    <property type="project" value="UniProtKB-KW"/>
</dbReference>
<reference evidence="13 14" key="1">
    <citation type="journal article" date="2019" name="Sci. Rep.">
        <title>Orb-weaving spider Araneus ventricosus genome elucidates the spidroin gene catalogue.</title>
        <authorList>
            <person name="Kono N."/>
            <person name="Nakamura H."/>
            <person name="Ohtoshi R."/>
            <person name="Moran D.A.P."/>
            <person name="Shinohara A."/>
            <person name="Yoshida Y."/>
            <person name="Fujiwara M."/>
            <person name="Mori M."/>
            <person name="Tomita M."/>
            <person name="Arakawa K."/>
        </authorList>
    </citation>
    <scope>NUCLEOTIDE SEQUENCE [LARGE SCALE GENOMIC DNA]</scope>
</reference>
<feature type="compositionally biased region" description="Basic residues" evidence="11">
    <location>
        <begin position="147"/>
        <end position="163"/>
    </location>
</feature>
<keyword evidence="4" id="KW-0547">Nucleotide-binding</keyword>
<dbReference type="Gene3D" id="1.20.120.1080">
    <property type="match status" value="1"/>
</dbReference>
<dbReference type="PANTHER" id="PTHR18934:SF99">
    <property type="entry name" value="ATP-DEPENDENT RNA HELICASE DHX37-RELATED"/>
    <property type="match status" value="1"/>
</dbReference>
<comment type="caution">
    <text evidence="13">The sequence shown here is derived from an EMBL/GenBank/DDBJ whole genome shotgun (WGS) entry which is preliminary data.</text>
</comment>
<dbReference type="PROSITE" id="PS00518">
    <property type="entry name" value="ZF_RING_1"/>
    <property type="match status" value="1"/>
</dbReference>
<accession>A0A4Y2EJY3</accession>
<dbReference type="Pfam" id="PF01485">
    <property type="entry name" value="IBR"/>
    <property type="match status" value="1"/>
</dbReference>
<feature type="compositionally biased region" description="Polar residues" evidence="11">
    <location>
        <begin position="185"/>
        <end position="217"/>
    </location>
</feature>
<keyword evidence="5" id="KW-0863">Zinc-finger</keyword>
<evidence type="ECO:0000256" key="5">
    <source>
        <dbReference type="ARBA" id="ARBA00022771"/>
    </source>
</evidence>
<feature type="compositionally biased region" description="Low complexity" evidence="11">
    <location>
        <begin position="164"/>
        <end position="184"/>
    </location>
</feature>
<evidence type="ECO:0000256" key="1">
    <source>
        <dbReference type="ARBA" id="ARBA00022679"/>
    </source>
</evidence>
<evidence type="ECO:0000313" key="13">
    <source>
        <dbReference type="EMBL" id="GBM29490.1"/>
    </source>
</evidence>
<dbReference type="SMART" id="SM00847">
    <property type="entry name" value="HA2"/>
    <property type="match status" value="1"/>
</dbReference>